<dbReference type="InterPro" id="IPR023296">
    <property type="entry name" value="Glyco_hydro_beta-prop_sf"/>
</dbReference>
<reference evidence="6" key="1">
    <citation type="submission" date="2021-03" db="EMBL/GenBank/DDBJ databases">
        <title>Draft genome sequence of rust myrtle Austropuccinia psidii MF-1, a brazilian biotype.</title>
        <authorList>
            <person name="Quecine M.C."/>
            <person name="Pachon D.M.R."/>
            <person name="Bonatelli M.L."/>
            <person name="Correr F.H."/>
            <person name="Franceschini L.M."/>
            <person name="Leite T.F."/>
            <person name="Margarido G.R.A."/>
            <person name="Almeida C.A."/>
            <person name="Ferrarezi J.A."/>
            <person name="Labate C.A."/>
        </authorList>
    </citation>
    <scope>NUCLEOTIDE SEQUENCE</scope>
    <source>
        <strain evidence="6">MF-1</strain>
    </source>
</reference>
<dbReference type="SUPFAM" id="SSF75005">
    <property type="entry name" value="Arabinanase/levansucrase/invertase"/>
    <property type="match status" value="1"/>
</dbReference>
<evidence type="ECO:0000256" key="3">
    <source>
        <dbReference type="ARBA" id="ARBA00023295"/>
    </source>
</evidence>
<dbReference type="GO" id="GO:0005975">
    <property type="term" value="P:carbohydrate metabolic process"/>
    <property type="evidence" value="ECO:0007669"/>
    <property type="project" value="InterPro"/>
</dbReference>
<dbReference type="Gene3D" id="2.115.10.20">
    <property type="entry name" value="Glycosyl hydrolase domain, family 43"/>
    <property type="match status" value="1"/>
</dbReference>
<sequence length="554" mass="61156">MRFLQVLGFWVSCSFGAEARIGLTVQAFQVAGNPANNVKLSWLSTFNSSSFNIKRKVENSPYTVIGHAATGSYDDYGPPSGLLTYQITTDHDLSNEASTPSSVPASPGFLTFDNTKPSTLRLRSKIKLRNQYFAYEVQNVKGRKQIVEKTSPNGFVFSQGRVVLTSFQICAGSLSGTCKLESIIFLQHPNTSEVVMWAHWENGQSYHLGRLAVAFGQPGGKWTFGGSFRPLGHDSRDMSVFVDDDGAGYLISATRTNADLNIYALTRDWHNVSSLVTTVLQGQRREAPAMLRYKNFYYLFTSRASGWYPSAGQYISAPNVKGPWSPSRPIGNIAGFGAQSGQVTKLGSMWVMGANRWSGRWKPSEPSRQILLPISFSYGYASYHFYSSVRYSDDGNHGGVFGIQSGQIVSVGKKSIADKSSITAGRSNPINDGIQYETQNLCDIDKVPFTYEIDLGAAYRLSQVDLSTKLGTGCETAYQFTIEARPIPQAPYEIVVDQRRNGFPGFVTSSISSTQVYRYVKLNVLRVVNVHTQREASGEKGIAEWTVYATAFKR</sequence>
<evidence type="ECO:0000256" key="2">
    <source>
        <dbReference type="ARBA" id="ARBA00022801"/>
    </source>
</evidence>
<keyword evidence="3 4" id="KW-0326">Glycosidase</keyword>
<evidence type="ECO:0000256" key="4">
    <source>
        <dbReference type="RuleBase" id="RU361187"/>
    </source>
</evidence>
<comment type="caution">
    <text evidence="6">The sequence shown here is derived from an EMBL/GenBank/DDBJ whole genome shotgun (WGS) entry which is preliminary data.</text>
</comment>
<dbReference type="GO" id="GO:0004553">
    <property type="term" value="F:hydrolase activity, hydrolyzing O-glycosyl compounds"/>
    <property type="evidence" value="ECO:0007669"/>
    <property type="project" value="InterPro"/>
</dbReference>
<dbReference type="PANTHER" id="PTHR22925">
    <property type="entry name" value="GLYCOSYL HYDROLASE 43 FAMILY MEMBER"/>
    <property type="match status" value="1"/>
</dbReference>
<proteinExistence type="inferred from homology"/>
<organism evidence="6 7">
    <name type="scientific">Austropuccinia psidii MF-1</name>
    <dbReference type="NCBI Taxonomy" id="1389203"/>
    <lineage>
        <taxon>Eukaryota</taxon>
        <taxon>Fungi</taxon>
        <taxon>Dikarya</taxon>
        <taxon>Basidiomycota</taxon>
        <taxon>Pucciniomycotina</taxon>
        <taxon>Pucciniomycetes</taxon>
        <taxon>Pucciniales</taxon>
        <taxon>Sphaerophragmiaceae</taxon>
        <taxon>Austropuccinia</taxon>
    </lineage>
</organism>
<evidence type="ECO:0000313" key="7">
    <source>
        <dbReference type="Proteomes" id="UP000765509"/>
    </source>
</evidence>
<keyword evidence="7" id="KW-1185">Reference proteome</keyword>
<evidence type="ECO:0000256" key="1">
    <source>
        <dbReference type="ARBA" id="ARBA00009865"/>
    </source>
</evidence>
<gene>
    <name evidence="6" type="ORF">O181_030840</name>
</gene>
<dbReference type="OrthoDB" id="2496341at2759"/>
<feature type="chain" id="PRO_5040288189" evidence="5">
    <location>
        <begin position="20"/>
        <end position="554"/>
    </location>
</feature>
<dbReference type="AlphaFoldDB" id="A0A9Q3H6L8"/>
<keyword evidence="5" id="KW-0732">Signal</keyword>
<dbReference type="InterPro" id="IPR006710">
    <property type="entry name" value="Glyco_hydro_43"/>
</dbReference>
<dbReference type="EMBL" id="AVOT02010917">
    <property type="protein sequence ID" value="MBW0491125.1"/>
    <property type="molecule type" value="Genomic_DNA"/>
</dbReference>
<dbReference type="Proteomes" id="UP000765509">
    <property type="component" value="Unassembled WGS sequence"/>
</dbReference>
<evidence type="ECO:0000313" key="6">
    <source>
        <dbReference type="EMBL" id="MBW0491125.1"/>
    </source>
</evidence>
<feature type="signal peptide" evidence="5">
    <location>
        <begin position="1"/>
        <end position="19"/>
    </location>
</feature>
<evidence type="ECO:0000256" key="5">
    <source>
        <dbReference type="SAM" id="SignalP"/>
    </source>
</evidence>
<dbReference type="PANTHER" id="PTHR22925:SF3">
    <property type="entry name" value="GLYCOSYL HYDROLASE FAMILY PROTEIN 43"/>
    <property type="match status" value="1"/>
</dbReference>
<accession>A0A9Q3H6L8</accession>
<comment type="similarity">
    <text evidence="1 4">Belongs to the glycosyl hydrolase 43 family.</text>
</comment>
<protein>
    <submittedName>
        <fullName evidence="6">Uncharacterized protein</fullName>
    </submittedName>
</protein>
<dbReference type="Pfam" id="PF04616">
    <property type="entry name" value="Glyco_hydro_43"/>
    <property type="match status" value="1"/>
</dbReference>
<name>A0A9Q3H6L8_9BASI</name>
<keyword evidence="2 4" id="KW-0378">Hydrolase</keyword>
<dbReference type="CDD" id="cd18822">
    <property type="entry name" value="GH43_CtGH43-like"/>
    <property type="match status" value="1"/>
</dbReference>